<dbReference type="Gene3D" id="3.90.245.10">
    <property type="entry name" value="Ribonucleoside hydrolase-like"/>
    <property type="match status" value="1"/>
</dbReference>
<dbReference type="InterPro" id="IPR001910">
    <property type="entry name" value="Inosine/uridine_hydrolase_dom"/>
</dbReference>
<keyword evidence="2" id="KW-0326">Glycosidase</keyword>
<accession>A0A1I6B5X3</accession>
<evidence type="ECO:0000256" key="2">
    <source>
        <dbReference type="ARBA" id="ARBA00023295"/>
    </source>
</evidence>
<dbReference type="PANTHER" id="PTHR12304:SF46">
    <property type="entry name" value="INOSINE-ADENOSINE-GUANOSINE-NUCLEOSIDE HYDROLASE"/>
    <property type="match status" value="1"/>
</dbReference>
<dbReference type="Pfam" id="PF01156">
    <property type="entry name" value="IU_nuc_hydro"/>
    <property type="match status" value="1"/>
</dbReference>
<protein>
    <submittedName>
        <fullName evidence="4">Purine nucleosidase</fullName>
    </submittedName>
</protein>
<dbReference type="CDD" id="cd02647">
    <property type="entry name" value="nuc_hydro_TvIAG"/>
    <property type="match status" value="1"/>
</dbReference>
<dbReference type="EMBL" id="FOXX01000008">
    <property type="protein sequence ID" value="SFQ76197.1"/>
    <property type="molecule type" value="Genomic_DNA"/>
</dbReference>
<organism evidence="4 5">
    <name type="scientific">Priestia endophytica DSM 13796</name>
    <dbReference type="NCBI Taxonomy" id="1121089"/>
    <lineage>
        <taxon>Bacteria</taxon>
        <taxon>Bacillati</taxon>
        <taxon>Bacillota</taxon>
        <taxon>Bacilli</taxon>
        <taxon>Bacillales</taxon>
        <taxon>Bacillaceae</taxon>
        <taxon>Priestia</taxon>
    </lineage>
</organism>
<evidence type="ECO:0000313" key="4">
    <source>
        <dbReference type="EMBL" id="SFQ76197.1"/>
    </source>
</evidence>
<gene>
    <name evidence="4" type="ORF">SAMN02745910_03292</name>
</gene>
<evidence type="ECO:0000259" key="3">
    <source>
        <dbReference type="Pfam" id="PF01156"/>
    </source>
</evidence>
<evidence type="ECO:0000256" key="1">
    <source>
        <dbReference type="ARBA" id="ARBA00022801"/>
    </source>
</evidence>
<comment type="caution">
    <text evidence="4">The sequence shown here is derived from an EMBL/GenBank/DDBJ whole genome shotgun (WGS) entry which is preliminary data.</text>
</comment>
<proteinExistence type="predicted"/>
<dbReference type="PANTHER" id="PTHR12304">
    <property type="entry name" value="INOSINE-URIDINE PREFERRING NUCLEOSIDE HYDROLASE"/>
    <property type="match status" value="1"/>
</dbReference>
<name>A0A1I6B5X3_9BACI</name>
<evidence type="ECO:0000313" key="5">
    <source>
        <dbReference type="Proteomes" id="UP000182762"/>
    </source>
</evidence>
<keyword evidence="1" id="KW-0378">Hydrolase</keyword>
<keyword evidence="5" id="KW-1185">Reference proteome</keyword>
<dbReference type="Proteomes" id="UP000182762">
    <property type="component" value="Unassembled WGS sequence"/>
</dbReference>
<feature type="domain" description="Inosine/uridine-preferring nucleoside hydrolase" evidence="3">
    <location>
        <begin position="27"/>
        <end position="324"/>
    </location>
</feature>
<dbReference type="InterPro" id="IPR036452">
    <property type="entry name" value="Ribo_hydro-like"/>
</dbReference>
<dbReference type="InterPro" id="IPR023186">
    <property type="entry name" value="IUNH"/>
</dbReference>
<reference evidence="4 5" key="1">
    <citation type="submission" date="2016-10" db="EMBL/GenBank/DDBJ databases">
        <authorList>
            <person name="Varghese N."/>
            <person name="Submissions S."/>
        </authorList>
    </citation>
    <scope>NUCLEOTIDE SEQUENCE [LARGE SCALE GENOMIC DNA]</scope>
    <source>
        <strain evidence="4 5">DSM 13796</strain>
    </source>
</reference>
<dbReference type="SUPFAM" id="SSF53590">
    <property type="entry name" value="Nucleoside hydrolase"/>
    <property type="match status" value="1"/>
</dbReference>
<sequence length="339" mass="38440">MIHYTFIKLGLFKEFIKGDEDEMKKKIYFNHDGGVDDLVSLFLLLQMENVKLTGVSVIPADCYLEPAMFASRKIVDRFGDGNLSVAESNSRGKNPFPKDWRMHAFYVDALPILNESGKVITKVADKPAHLHLIETLYATEEKTTLLFTGPLTDLARALDEAPEIEEKIERLVWMGGTFREEGNVHEPEHDGTAEWNVFWDPEAAGRVWDSGIEIDLVALESTNQVPLTLDVRERWAAERKHLGVDFLGQCYAMVPPLVHFSTNSTYYLWDVLTTAFVGNPELVKVERINSIVHRDGPSQGRTVETSDGRPVNVVYDVDRDAFFEYITELAKKVMEEVPC</sequence>